<feature type="transmembrane region" description="Helical" evidence="5">
    <location>
        <begin position="333"/>
        <end position="352"/>
    </location>
</feature>
<evidence type="ECO:0000313" key="7">
    <source>
        <dbReference type="Proteomes" id="UP001295444"/>
    </source>
</evidence>
<name>A0AAD1S8J4_PELCU</name>
<feature type="transmembrane region" description="Helical" evidence="5">
    <location>
        <begin position="265"/>
        <end position="284"/>
    </location>
</feature>
<keyword evidence="2 5" id="KW-0812">Transmembrane</keyword>
<dbReference type="InterPro" id="IPR036259">
    <property type="entry name" value="MFS_trans_sf"/>
</dbReference>
<dbReference type="SUPFAM" id="SSF103473">
    <property type="entry name" value="MFS general substrate transporter"/>
    <property type="match status" value="1"/>
</dbReference>
<feature type="transmembrane region" description="Helical" evidence="5">
    <location>
        <begin position="304"/>
        <end position="326"/>
    </location>
</feature>
<keyword evidence="7" id="KW-1185">Reference proteome</keyword>
<feature type="transmembrane region" description="Helical" evidence="5">
    <location>
        <begin position="358"/>
        <end position="379"/>
    </location>
</feature>
<dbReference type="GO" id="GO:0016020">
    <property type="term" value="C:membrane"/>
    <property type="evidence" value="ECO:0007669"/>
    <property type="project" value="UniProtKB-SubCell"/>
</dbReference>
<feature type="transmembrane region" description="Helical" evidence="5">
    <location>
        <begin position="57"/>
        <end position="76"/>
    </location>
</feature>
<evidence type="ECO:0000313" key="6">
    <source>
        <dbReference type="EMBL" id="CAH2293600.1"/>
    </source>
</evidence>
<accession>A0AAD1S8J4</accession>
<dbReference type="PANTHER" id="PTHR23507:SF3">
    <property type="entry name" value="THYMIC STROMAL COTRANSPORTER HOMOLOG"/>
    <property type="match status" value="1"/>
</dbReference>
<feature type="transmembrane region" description="Helical" evidence="5">
    <location>
        <begin position="150"/>
        <end position="173"/>
    </location>
</feature>
<reference evidence="6" key="1">
    <citation type="submission" date="2022-03" db="EMBL/GenBank/DDBJ databases">
        <authorList>
            <person name="Alioto T."/>
            <person name="Alioto T."/>
            <person name="Gomez Garrido J."/>
        </authorList>
    </citation>
    <scope>NUCLEOTIDE SEQUENCE</scope>
</reference>
<evidence type="ECO:0000256" key="4">
    <source>
        <dbReference type="ARBA" id="ARBA00023136"/>
    </source>
</evidence>
<dbReference type="Gene3D" id="1.20.1250.20">
    <property type="entry name" value="MFS general substrate transporter like domains"/>
    <property type="match status" value="1"/>
</dbReference>
<dbReference type="EMBL" id="OW240916">
    <property type="protein sequence ID" value="CAH2293600.1"/>
    <property type="molecule type" value="Genomic_DNA"/>
</dbReference>
<feature type="transmembrane region" description="Helical" evidence="5">
    <location>
        <begin position="185"/>
        <end position="206"/>
    </location>
</feature>
<evidence type="ECO:0000256" key="5">
    <source>
        <dbReference type="SAM" id="Phobius"/>
    </source>
</evidence>
<protein>
    <submittedName>
        <fullName evidence="6">Thymic stromal cotransporter homolog</fullName>
    </submittedName>
</protein>
<organism evidence="6 7">
    <name type="scientific">Pelobates cultripes</name>
    <name type="common">Western spadefoot toad</name>
    <dbReference type="NCBI Taxonomy" id="61616"/>
    <lineage>
        <taxon>Eukaryota</taxon>
        <taxon>Metazoa</taxon>
        <taxon>Chordata</taxon>
        <taxon>Craniata</taxon>
        <taxon>Vertebrata</taxon>
        <taxon>Euteleostomi</taxon>
        <taxon>Amphibia</taxon>
        <taxon>Batrachia</taxon>
        <taxon>Anura</taxon>
        <taxon>Pelobatoidea</taxon>
        <taxon>Pelobatidae</taxon>
        <taxon>Pelobates</taxon>
    </lineage>
</organism>
<evidence type="ECO:0000256" key="2">
    <source>
        <dbReference type="ARBA" id="ARBA00022692"/>
    </source>
</evidence>
<keyword evidence="3 5" id="KW-1133">Transmembrane helix</keyword>
<comment type="subcellular location">
    <subcellularLocation>
        <location evidence="1">Membrane</location>
        <topology evidence="1">Multi-pass membrane protein</topology>
    </subcellularLocation>
</comment>
<feature type="transmembrane region" description="Helical" evidence="5">
    <location>
        <begin position="420"/>
        <end position="445"/>
    </location>
</feature>
<evidence type="ECO:0000256" key="1">
    <source>
        <dbReference type="ARBA" id="ARBA00004141"/>
    </source>
</evidence>
<feature type="transmembrane region" description="Helical" evidence="5">
    <location>
        <begin position="391"/>
        <end position="414"/>
    </location>
</feature>
<proteinExistence type="predicted"/>
<keyword evidence="4 5" id="KW-0472">Membrane</keyword>
<dbReference type="AlphaFoldDB" id="A0AAD1S8J4"/>
<feature type="transmembrane region" description="Helical" evidence="5">
    <location>
        <begin position="88"/>
        <end position="108"/>
    </location>
</feature>
<dbReference type="GO" id="GO:0022857">
    <property type="term" value="F:transmembrane transporter activity"/>
    <property type="evidence" value="ECO:0007669"/>
    <property type="project" value="TreeGrafter"/>
</dbReference>
<dbReference type="PANTHER" id="PTHR23507">
    <property type="entry name" value="ZGC:174356"/>
    <property type="match status" value="1"/>
</dbReference>
<sequence length="467" mass="51361">MIMIRTWIEPVVVGAQVAASFYDTGLLMTVRNHYNKTTLSSNSSSEDALQKAISNFYITYNVIMGLTPMLSAYILAKLGERISGKILICVPLAGYLVSRLFLLFVILWDWPIEVIFGSAALNGLTGWFTTYWAGVMAWASQSSSESRRSLRLIIIEMVYGLAGFVGSLVSGHIFIDLNLAKRQGVILACCSTSCYAFCVLYSIFILKMPDSTVIIAEKINHENEHVQENLNVPINSEYTEQSRLLDNKLIGISTPHRLNGTPSKLILILLFMSAILLNVASIGAEDVINVFVLKKPLSWGPVEVGYGYAALYVTCITSFLGVLVFSKCFGDPGLIVIGILSFSAGILIMAFVQWTYMYYVARAVMMFSLIPTPTIRSMISKHVEGSSYGKVFVVLQLGIGIVVVSASAGFNKLYQATLDWYSGFCFVLFSGIGFISIIPIIVAACKQRSVNIHYRPPLIGETVYGTT</sequence>
<feature type="transmembrane region" description="Helical" evidence="5">
    <location>
        <begin position="114"/>
        <end position="138"/>
    </location>
</feature>
<gene>
    <name evidence="6" type="ORF">PECUL_23A038841</name>
</gene>
<dbReference type="Proteomes" id="UP001295444">
    <property type="component" value="Chromosome 05"/>
</dbReference>
<evidence type="ECO:0000256" key="3">
    <source>
        <dbReference type="ARBA" id="ARBA00022989"/>
    </source>
</evidence>